<dbReference type="Pfam" id="PF20434">
    <property type="entry name" value="BD-FAE"/>
    <property type="match status" value="1"/>
</dbReference>
<dbReference type="EMBL" id="AP012035">
    <property type="protein sequence ID" value="BAJ80446.1"/>
    <property type="molecule type" value="Genomic_DNA"/>
</dbReference>
<dbReference type="InterPro" id="IPR019826">
    <property type="entry name" value="Carboxylesterase_B_AS"/>
</dbReference>
<dbReference type="PANTHER" id="PTHR48081:SF9">
    <property type="entry name" value="CARBOXYLESTERASE"/>
    <property type="match status" value="1"/>
</dbReference>
<gene>
    <name evidence="4" type="ordered locus">ACMV_10990</name>
</gene>
<organism evidence="4 5">
    <name type="scientific">Acidiphilium multivorum (strain DSM 11245 / JCM 8867 / NBRC 100883 / AIU 301)</name>
    <dbReference type="NCBI Taxonomy" id="926570"/>
    <lineage>
        <taxon>Bacteria</taxon>
        <taxon>Pseudomonadati</taxon>
        <taxon>Pseudomonadota</taxon>
        <taxon>Alphaproteobacteria</taxon>
        <taxon>Acetobacterales</taxon>
        <taxon>Acidocellaceae</taxon>
        <taxon>Acidiphilium</taxon>
    </lineage>
</organism>
<dbReference type="GO" id="GO:0016787">
    <property type="term" value="F:hydrolase activity"/>
    <property type="evidence" value="ECO:0007669"/>
    <property type="project" value="UniProtKB-KW"/>
</dbReference>
<evidence type="ECO:0000256" key="1">
    <source>
        <dbReference type="ARBA" id="ARBA00022801"/>
    </source>
</evidence>
<dbReference type="PROSITE" id="PS00122">
    <property type="entry name" value="CARBOXYLESTERASE_B_1"/>
    <property type="match status" value="1"/>
</dbReference>
<dbReference type="PANTHER" id="PTHR48081">
    <property type="entry name" value="AB HYDROLASE SUPERFAMILY PROTEIN C4A8.06C"/>
    <property type="match status" value="1"/>
</dbReference>
<reference evidence="4 5" key="1">
    <citation type="submission" date="2010-12" db="EMBL/GenBank/DDBJ databases">
        <title>Whole genome sequence of Acidiphilium multivorum AIU301.</title>
        <authorList>
            <person name="Narita-Yamada S."/>
            <person name="Nakamura S."/>
            <person name="Ito N."/>
            <person name="Takarada H."/>
            <person name="Katano Y."/>
            <person name="Nakazawa H."/>
            <person name="Hosoyama A."/>
            <person name="Yamada R."/>
            <person name="Fujita N."/>
        </authorList>
    </citation>
    <scope>NUCLEOTIDE SEQUENCE [LARGE SCALE GENOMIC DNA]</scope>
    <source>
        <strain evidence="5">DSM 11245 / JCM 8867 / AIU301</strain>
    </source>
</reference>
<dbReference type="SUPFAM" id="SSF53474">
    <property type="entry name" value="alpha/beta-Hydrolases"/>
    <property type="match status" value="1"/>
</dbReference>
<keyword evidence="5" id="KW-1185">Reference proteome</keyword>
<dbReference type="InterPro" id="IPR029058">
    <property type="entry name" value="AB_hydrolase_fold"/>
</dbReference>
<proteinExistence type="predicted"/>
<dbReference type="Gene3D" id="3.40.50.1820">
    <property type="entry name" value="alpha/beta hydrolase"/>
    <property type="match status" value="1"/>
</dbReference>
<dbReference type="HOGENOM" id="CLU_012494_4_1_5"/>
<accession>F0IX36</accession>
<protein>
    <submittedName>
        <fullName evidence="4">Putative esterase</fullName>
    </submittedName>
</protein>
<feature type="domain" description="BD-FAE-like" evidence="3">
    <location>
        <begin position="81"/>
        <end position="269"/>
    </location>
</feature>
<dbReference type="KEGG" id="amv:ACMV_10990"/>
<dbReference type="Proteomes" id="UP000007100">
    <property type="component" value="Chromosome"/>
</dbReference>
<dbReference type="InterPro" id="IPR049492">
    <property type="entry name" value="BD-FAE-like_dom"/>
</dbReference>
<name>F0IX36_ACIMA</name>
<evidence type="ECO:0000313" key="5">
    <source>
        <dbReference type="Proteomes" id="UP000007100"/>
    </source>
</evidence>
<evidence type="ECO:0000256" key="2">
    <source>
        <dbReference type="SAM" id="MobiDB-lite"/>
    </source>
</evidence>
<feature type="region of interest" description="Disordered" evidence="2">
    <location>
        <begin position="316"/>
        <end position="338"/>
    </location>
</feature>
<evidence type="ECO:0000259" key="3">
    <source>
        <dbReference type="Pfam" id="PF20434"/>
    </source>
</evidence>
<keyword evidence="1" id="KW-0378">Hydrolase</keyword>
<evidence type="ECO:0000313" key="4">
    <source>
        <dbReference type="EMBL" id="BAJ80446.1"/>
    </source>
</evidence>
<dbReference type="InterPro" id="IPR050300">
    <property type="entry name" value="GDXG_lipolytic_enzyme"/>
</dbReference>
<sequence length="338" mass="36271">MWMHLACQISRRCSGANAGWTPSADGRFCRTGIYCRAETARHIRYMTALPTPIDLLNRAVPRFGTVTTRDVAFGDGTRDRLDIHRPARAGGGLLPVVVFFYGGSWQTGARGEYAFLGRALARLGLVVAVPDYRLYPEVRYPAFIHDAARATAFMLRHAWQFGGDGRAVFVAGHSAGAYLAMMLALAEGYLGAEGVTPSALAGAIGLAGPYDFLPMTGPVYRRIFDRFADDPVCQPISHVSPAAPPSLLITGARDRLVAPANTAALAARLREAGATVDTRIYERLSHVRLLLSVLPSFGLMPPVWRDIASFIGRTAAPPGGARDTGGRAPDMAGRLHPG</sequence>
<dbReference type="AlphaFoldDB" id="F0IX36"/>